<dbReference type="RefSeq" id="WP_116275707.1">
    <property type="nucleotide sequence ID" value="NZ_KZ859527.1"/>
</dbReference>
<dbReference type="PANTHER" id="PTHR42709">
    <property type="entry name" value="ALKALINE PHOSPHATASE LIKE PROTEIN"/>
    <property type="match status" value="1"/>
</dbReference>
<accession>A0A3E1B6I0</accession>
<protein>
    <recommendedName>
        <fullName evidence="2">VTT domain-containing protein</fullName>
    </recommendedName>
</protein>
<dbReference type="PANTHER" id="PTHR42709:SF4">
    <property type="entry name" value="INNER MEMBRANE PROTEIN YQAA"/>
    <property type="match status" value="1"/>
</dbReference>
<keyword evidence="1" id="KW-0812">Transmembrane</keyword>
<dbReference type="InterPro" id="IPR032816">
    <property type="entry name" value="VTT_dom"/>
</dbReference>
<dbReference type="InterPro" id="IPR051311">
    <property type="entry name" value="DedA_domain"/>
</dbReference>
<name>A0A3E1B6I0_RHILT</name>
<dbReference type="Proteomes" id="UP000256748">
    <property type="component" value="Unassembled WGS sequence"/>
</dbReference>
<proteinExistence type="predicted"/>
<evidence type="ECO:0000313" key="4">
    <source>
        <dbReference type="Proteomes" id="UP000256748"/>
    </source>
</evidence>
<keyword evidence="1" id="KW-0472">Membrane</keyword>
<feature type="transmembrane region" description="Helical" evidence="1">
    <location>
        <begin position="94"/>
        <end position="116"/>
    </location>
</feature>
<feature type="domain" description="VTT" evidence="2">
    <location>
        <begin position="38"/>
        <end position="140"/>
    </location>
</feature>
<reference evidence="3 4" key="1">
    <citation type="submission" date="2017-03" db="EMBL/GenBank/DDBJ databases">
        <title>Genome analysis of Rhizobial strains effectives or ineffectives for nitrogen fixation isolated from bean seeds.</title>
        <authorList>
            <person name="Peralta H."/>
            <person name="Aguilar-Vera A."/>
            <person name="Mora Y."/>
            <person name="Vargas-Lagunas C."/>
            <person name="Girard L."/>
            <person name="Mora J."/>
        </authorList>
    </citation>
    <scope>NUCLEOTIDE SEQUENCE [LARGE SCALE GENOMIC DNA]</scope>
    <source>
        <strain evidence="3 4">CCGM5</strain>
    </source>
</reference>
<dbReference type="Pfam" id="PF09335">
    <property type="entry name" value="VTT_dom"/>
    <property type="match status" value="1"/>
</dbReference>
<evidence type="ECO:0000256" key="1">
    <source>
        <dbReference type="SAM" id="Phobius"/>
    </source>
</evidence>
<evidence type="ECO:0000313" key="3">
    <source>
        <dbReference type="EMBL" id="RFB86302.1"/>
    </source>
</evidence>
<evidence type="ECO:0000259" key="2">
    <source>
        <dbReference type="Pfam" id="PF09335"/>
    </source>
</evidence>
<gene>
    <name evidence="3" type="ORF">B5K10_25160</name>
</gene>
<sequence>MIDLASYRGLFTAAFGAATILPMQSEPVLIGLLLTGKFPVLVLLAVASVGNTLGSIVNWFLGRGVERFRNRRWFPVGEKALERSSRWYRKYGKWTLLLSWMPLFGDAITVVAGVLGEPLLPFTILVFVAKTGRYVVLTLATLQIVG</sequence>
<keyword evidence="1" id="KW-1133">Transmembrane helix</keyword>
<dbReference type="AlphaFoldDB" id="A0A3E1B6I0"/>
<feature type="transmembrane region" description="Helical" evidence="1">
    <location>
        <begin position="122"/>
        <end position="145"/>
    </location>
</feature>
<comment type="caution">
    <text evidence="3">The sequence shown here is derived from an EMBL/GenBank/DDBJ whole genome shotgun (WGS) entry which is preliminary data.</text>
</comment>
<feature type="transmembrane region" description="Helical" evidence="1">
    <location>
        <begin position="41"/>
        <end position="61"/>
    </location>
</feature>
<dbReference type="EMBL" id="NAOO01000034">
    <property type="protein sequence ID" value="RFB86302.1"/>
    <property type="molecule type" value="Genomic_DNA"/>
</dbReference>
<organism evidence="3 4">
    <name type="scientific">Rhizobium leguminosarum bv. trifolii</name>
    <dbReference type="NCBI Taxonomy" id="386"/>
    <lineage>
        <taxon>Bacteria</taxon>
        <taxon>Pseudomonadati</taxon>
        <taxon>Pseudomonadota</taxon>
        <taxon>Alphaproteobacteria</taxon>
        <taxon>Hyphomicrobiales</taxon>
        <taxon>Rhizobiaceae</taxon>
        <taxon>Rhizobium/Agrobacterium group</taxon>
        <taxon>Rhizobium</taxon>
    </lineage>
</organism>